<dbReference type="AlphaFoldDB" id="A0A6C0HCJ2"/>
<reference evidence="2" key="1">
    <citation type="journal article" date="2020" name="Nature">
        <title>Giant virus diversity and host interactions through global metagenomics.</title>
        <authorList>
            <person name="Schulz F."/>
            <person name="Roux S."/>
            <person name="Paez-Espino D."/>
            <person name="Jungbluth S."/>
            <person name="Walsh D.A."/>
            <person name="Denef V.J."/>
            <person name="McMahon K.D."/>
            <person name="Konstantinidis K.T."/>
            <person name="Eloe-Fadrosh E.A."/>
            <person name="Kyrpides N.C."/>
            <person name="Woyke T."/>
        </authorList>
    </citation>
    <scope>NUCLEOTIDE SEQUENCE</scope>
    <source>
        <strain evidence="2">GVMAG-M-3300023179-91</strain>
    </source>
</reference>
<protein>
    <submittedName>
        <fullName evidence="2">Uncharacterized protein</fullName>
    </submittedName>
</protein>
<evidence type="ECO:0000313" key="2">
    <source>
        <dbReference type="EMBL" id="QHT78321.1"/>
    </source>
</evidence>
<organism evidence="2">
    <name type="scientific">viral metagenome</name>
    <dbReference type="NCBI Taxonomy" id="1070528"/>
    <lineage>
        <taxon>unclassified sequences</taxon>
        <taxon>metagenomes</taxon>
        <taxon>organismal metagenomes</taxon>
    </lineage>
</organism>
<proteinExistence type="predicted"/>
<dbReference type="EMBL" id="MN739930">
    <property type="protein sequence ID" value="QHT78321.1"/>
    <property type="molecule type" value="Genomic_DNA"/>
</dbReference>
<sequence length="611" mass="67592">MEIAIPMIALGGMYVIANQPPSNSSSAQKARLENGLKRIQQEEFTNMGARKTLPNTNIPPQNYPVTNLNELVDTVQNYENPNAATDKYFDQNYYERRENAGKKVSNDIQQIYSLTGNYLDSKEFKHNNMVPFYGGKIKGQVYGVNMAETMLDNMVGSGSQVIKKIEQAPLFKPQENMQWANGTPNMSDFFQSRVNPGMKNSNVKPFDSEYVGPGLGQGYTSNGSNGYNSGMEARDSWLPKTVDELRVATNPKLEYSLDNHQGPSYAKVQNVGILGKVEKYHPDTFFINSQDRWLTTTGQEKGQALRPIQEVHYTTRNSTAAPYSGVAGGDKNASYVPSAFTAPKRPELDVNDVPASNAANRGPSEDGDAFIRSHTAYENNRSTSRQVDTYRSSFRGAIGAVVAPLMDAFRPTRKEEYGPNIRVYGDAGTNVKQNYVVTPGDMPATTIKETTLYSPNSYIGNQASVGYVLHNQQAVANQRDTTTCGYVGSVGGNGAARQGEVIVDAAYRQTNNDKLEATQVSYTPQGNTQIYNQQMNVNIARIDSDRDNPRMWVPNASTVSQMPAGKAQIGQIRGKQQYDENKIGCERIQPDLLNAFRSNPYAQSLQSWVNY</sequence>
<evidence type="ECO:0000256" key="1">
    <source>
        <dbReference type="SAM" id="MobiDB-lite"/>
    </source>
</evidence>
<feature type="region of interest" description="Disordered" evidence="1">
    <location>
        <begin position="346"/>
        <end position="368"/>
    </location>
</feature>
<name>A0A6C0HCJ2_9ZZZZ</name>
<accession>A0A6C0HCJ2</accession>